<dbReference type="Gene3D" id="3.30.1490.480">
    <property type="entry name" value="Endolytic murein transglycosylase"/>
    <property type="match status" value="1"/>
</dbReference>
<evidence type="ECO:0000313" key="2">
    <source>
        <dbReference type="EMBL" id="OMD49909.1"/>
    </source>
</evidence>
<keyword evidence="3" id="KW-1185">Reference proteome</keyword>
<sequence length="208" mass="20930">MIKNRSFMFGLGTGLIAGALLLQVMITGGAAPLSKEKLIKEAAKLNLTVTDPSATPIATSNTGETGEVTDGAGKEGTAAVVPSATVSAAPASPASTPQAAVEPSAAAAPSEPATPSKPASEKKPSSAPVAPATPEVAVNGSISVTIPTGSTLTETADLLVKAGVITDKNKFLQTAVSRKANTKIQYGRYSFTKGESNNVIIDKLITVK</sequence>
<dbReference type="EMBL" id="MPTB01000008">
    <property type="protein sequence ID" value="OMD49909.1"/>
    <property type="molecule type" value="Genomic_DNA"/>
</dbReference>
<reference evidence="2 3" key="1">
    <citation type="submission" date="2016-10" db="EMBL/GenBank/DDBJ databases">
        <title>Paenibacillus species isolates.</title>
        <authorList>
            <person name="Beno S.M."/>
        </authorList>
    </citation>
    <scope>NUCLEOTIDE SEQUENCE [LARGE SCALE GENOMIC DNA]</scope>
    <source>
        <strain evidence="2 3">FSL H7-0744</strain>
    </source>
</reference>
<accession>A0ABX3HH66</accession>
<evidence type="ECO:0000313" key="3">
    <source>
        <dbReference type="Proteomes" id="UP000187412"/>
    </source>
</evidence>
<comment type="caution">
    <text evidence="2">The sequence shown here is derived from an EMBL/GenBank/DDBJ whole genome shotgun (WGS) entry which is preliminary data.</text>
</comment>
<evidence type="ECO:0000256" key="1">
    <source>
        <dbReference type="SAM" id="MobiDB-lite"/>
    </source>
</evidence>
<name>A0ABX3HH66_PAEBO</name>
<evidence type="ECO:0008006" key="4">
    <source>
        <dbReference type="Google" id="ProtNLM"/>
    </source>
</evidence>
<feature type="compositionally biased region" description="Polar residues" evidence="1">
    <location>
        <begin position="52"/>
        <end position="64"/>
    </location>
</feature>
<dbReference type="RefSeq" id="WP_076110089.1">
    <property type="nucleotide sequence ID" value="NZ_MPTB01000008.1"/>
</dbReference>
<feature type="region of interest" description="Disordered" evidence="1">
    <location>
        <begin position="52"/>
        <end position="133"/>
    </location>
</feature>
<gene>
    <name evidence="2" type="ORF">BSK56_08140</name>
</gene>
<dbReference type="Proteomes" id="UP000187412">
    <property type="component" value="Unassembled WGS sequence"/>
</dbReference>
<proteinExistence type="predicted"/>
<protein>
    <recommendedName>
        <fullName evidence="4">Aminodeoxychorismate lyase</fullName>
    </recommendedName>
</protein>
<feature type="compositionally biased region" description="Low complexity" evidence="1">
    <location>
        <begin position="77"/>
        <end position="118"/>
    </location>
</feature>
<organism evidence="2 3">
    <name type="scientific">Paenibacillus borealis</name>
    <dbReference type="NCBI Taxonomy" id="160799"/>
    <lineage>
        <taxon>Bacteria</taxon>
        <taxon>Bacillati</taxon>
        <taxon>Bacillota</taxon>
        <taxon>Bacilli</taxon>
        <taxon>Bacillales</taxon>
        <taxon>Paenibacillaceae</taxon>
        <taxon>Paenibacillus</taxon>
    </lineage>
</organism>